<dbReference type="PANTHER" id="PTHR22926:SF5">
    <property type="entry name" value="PHOSPHO-N-ACETYLMURAMOYL-PENTAPEPTIDE-TRANSFERASE HOMOLOG"/>
    <property type="match status" value="1"/>
</dbReference>
<comment type="caution">
    <text evidence="8">The sequence shown here is derived from an EMBL/GenBank/DDBJ whole genome shotgun (WGS) entry which is preliminary data.</text>
</comment>
<dbReference type="GO" id="GO:0005886">
    <property type="term" value="C:plasma membrane"/>
    <property type="evidence" value="ECO:0007669"/>
    <property type="project" value="TreeGrafter"/>
</dbReference>
<gene>
    <name evidence="8" type="ORF">QJS10_CPB12g00525</name>
</gene>
<evidence type="ECO:0000256" key="1">
    <source>
        <dbReference type="ARBA" id="ARBA00004141"/>
    </source>
</evidence>
<dbReference type="EMBL" id="JAUJYO010000012">
    <property type="protein sequence ID" value="KAK1302718.1"/>
    <property type="molecule type" value="Genomic_DNA"/>
</dbReference>
<accession>A0AAV9DQD3</accession>
<dbReference type="AlphaFoldDB" id="A0AAV9DQD3"/>
<dbReference type="Proteomes" id="UP001180020">
    <property type="component" value="Unassembled WGS sequence"/>
</dbReference>
<keyword evidence="2" id="KW-0808">Transferase</keyword>
<keyword evidence="5 7" id="KW-0472">Membrane</keyword>
<reference evidence="8" key="2">
    <citation type="submission" date="2023-06" db="EMBL/GenBank/DDBJ databases">
        <authorList>
            <person name="Ma L."/>
            <person name="Liu K.-W."/>
            <person name="Li Z."/>
            <person name="Hsiao Y.-Y."/>
            <person name="Qi Y."/>
            <person name="Fu T."/>
            <person name="Tang G."/>
            <person name="Zhang D."/>
            <person name="Sun W.-H."/>
            <person name="Liu D.-K."/>
            <person name="Li Y."/>
            <person name="Chen G.-Z."/>
            <person name="Liu X.-D."/>
            <person name="Liao X.-Y."/>
            <person name="Jiang Y.-T."/>
            <person name="Yu X."/>
            <person name="Hao Y."/>
            <person name="Huang J."/>
            <person name="Zhao X.-W."/>
            <person name="Ke S."/>
            <person name="Chen Y.-Y."/>
            <person name="Wu W.-L."/>
            <person name="Hsu J.-L."/>
            <person name="Lin Y.-F."/>
            <person name="Huang M.-D."/>
            <person name="Li C.-Y."/>
            <person name="Huang L."/>
            <person name="Wang Z.-W."/>
            <person name="Zhao X."/>
            <person name="Zhong W.-Y."/>
            <person name="Peng D.-H."/>
            <person name="Ahmad S."/>
            <person name="Lan S."/>
            <person name="Zhang J.-S."/>
            <person name="Tsai W.-C."/>
            <person name="Van De Peer Y."/>
            <person name="Liu Z.-J."/>
        </authorList>
    </citation>
    <scope>NUCLEOTIDE SEQUENCE</scope>
    <source>
        <strain evidence="8">CP</strain>
        <tissue evidence="8">Leaves</tissue>
    </source>
</reference>
<feature type="region of interest" description="Disordered" evidence="6">
    <location>
        <begin position="73"/>
        <end position="96"/>
    </location>
</feature>
<feature type="region of interest" description="Disordered" evidence="6">
    <location>
        <begin position="12"/>
        <end position="34"/>
    </location>
</feature>
<dbReference type="InterPro" id="IPR018480">
    <property type="entry name" value="PNAcMuramoyl-5peptid_Trfase_CS"/>
</dbReference>
<evidence type="ECO:0000256" key="4">
    <source>
        <dbReference type="ARBA" id="ARBA00022989"/>
    </source>
</evidence>
<proteinExistence type="predicted"/>
<dbReference type="GO" id="GO:0016780">
    <property type="term" value="F:phosphotransferase activity, for other substituted phosphate groups"/>
    <property type="evidence" value="ECO:0007669"/>
    <property type="project" value="InterPro"/>
</dbReference>
<protein>
    <recommendedName>
        <fullName evidence="10">Phospho-N-acetylmuramoyl-pentapeptide-transferase</fullName>
    </recommendedName>
</protein>
<evidence type="ECO:0000256" key="6">
    <source>
        <dbReference type="SAM" id="MobiDB-lite"/>
    </source>
</evidence>
<evidence type="ECO:0000313" key="9">
    <source>
        <dbReference type="Proteomes" id="UP001180020"/>
    </source>
</evidence>
<dbReference type="GO" id="GO:0071555">
    <property type="term" value="P:cell wall organization"/>
    <property type="evidence" value="ECO:0007669"/>
    <property type="project" value="TreeGrafter"/>
</dbReference>
<keyword evidence="3 7" id="KW-0812">Transmembrane</keyword>
<keyword evidence="9" id="KW-1185">Reference proteome</keyword>
<dbReference type="Pfam" id="PF10555">
    <property type="entry name" value="MraY_sig1"/>
    <property type="match status" value="1"/>
</dbReference>
<feature type="transmembrane region" description="Helical" evidence="7">
    <location>
        <begin position="188"/>
        <end position="210"/>
    </location>
</feature>
<evidence type="ECO:0000256" key="3">
    <source>
        <dbReference type="ARBA" id="ARBA00022692"/>
    </source>
</evidence>
<dbReference type="PANTHER" id="PTHR22926">
    <property type="entry name" value="PHOSPHO-N-ACETYLMURAMOYL-PENTAPEPTIDE-TRANSFERASE"/>
    <property type="match status" value="1"/>
</dbReference>
<keyword evidence="4 7" id="KW-1133">Transmembrane helix</keyword>
<dbReference type="InterPro" id="IPR000715">
    <property type="entry name" value="Glycosyl_transferase_4"/>
</dbReference>
<organism evidence="8 9">
    <name type="scientific">Acorus calamus</name>
    <name type="common">Sweet flag</name>
    <dbReference type="NCBI Taxonomy" id="4465"/>
    <lineage>
        <taxon>Eukaryota</taxon>
        <taxon>Viridiplantae</taxon>
        <taxon>Streptophyta</taxon>
        <taxon>Embryophyta</taxon>
        <taxon>Tracheophyta</taxon>
        <taxon>Spermatophyta</taxon>
        <taxon>Magnoliopsida</taxon>
        <taxon>Liliopsida</taxon>
        <taxon>Acoraceae</taxon>
        <taxon>Acorus</taxon>
    </lineage>
</organism>
<dbReference type="PROSITE" id="PS01347">
    <property type="entry name" value="MRAY_1"/>
    <property type="match status" value="1"/>
</dbReference>
<evidence type="ECO:0008006" key="10">
    <source>
        <dbReference type="Google" id="ProtNLM"/>
    </source>
</evidence>
<evidence type="ECO:0000256" key="5">
    <source>
        <dbReference type="ARBA" id="ARBA00023136"/>
    </source>
</evidence>
<feature type="transmembrane region" description="Helical" evidence="7">
    <location>
        <begin position="147"/>
        <end position="168"/>
    </location>
</feature>
<feature type="transmembrane region" description="Helical" evidence="7">
    <location>
        <begin position="255"/>
        <end position="275"/>
    </location>
</feature>
<feature type="transmembrane region" description="Helical" evidence="7">
    <location>
        <begin position="287"/>
        <end position="305"/>
    </location>
</feature>
<comment type="subcellular location">
    <subcellularLocation>
        <location evidence="1">Membrane</location>
        <topology evidence="1">Multi-pass membrane protein</topology>
    </subcellularLocation>
</comment>
<name>A0AAV9DQD3_ACOCL</name>
<evidence type="ECO:0000313" key="8">
    <source>
        <dbReference type="EMBL" id="KAK1302718.1"/>
    </source>
</evidence>
<dbReference type="GO" id="GO:0044038">
    <property type="term" value="P:cell wall macromolecule biosynthetic process"/>
    <property type="evidence" value="ECO:0007669"/>
    <property type="project" value="TreeGrafter"/>
</dbReference>
<evidence type="ECO:0000256" key="7">
    <source>
        <dbReference type="SAM" id="Phobius"/>
    </source>
</evidence>
<reference evidence="8" key="1">
    <citation type="journal article" date="2023" name="Nat. Commun.">
        <title>Diploid and tetraploid genomes of Acorus and the evolution of monocots.</title>
        <authorList>
            <person name="Ma L."/>
            <person name="Liu K.W."/>
            <person name="Li Z."/>
            <person name="Hsiao Y.Y."/>
            <person name="Qi Y."/>
            <person name="Fu T."/>
            <person name="Tang G.D."/>
            <person name="Zhang D."/>
            <person name="Sun W.H."/>
            <person name="Liu D.K."/>
            <person name="Li Y."/>
            <person name="Chen G.Z."/>
            <person name="Liu X.D."/>
            <person name="Liao X.Y."/>
            <person name="Jiang Y.T."/>
            <person name="Yu X."/>
            <person name="Hao Y."/>
            <person name="Huang J."/>
            <person name="Zhao X.W."/>
            <person name="Ke S."/>
            <person name="Chen Y.Y."/>
            <person name="Wu W.L."/>
            <person name="Hsu J.L."/>
            <person name="Lin Y.F."/>
            <person name="Huang M.D."/>
            <person name="Li C.Y."/>
            <person name="Huang L."/>
            <person name="Wang Z.W."/>
            <person name="Zhao X."/>
            <person name="Zhong W.Y."/>
            <person name="Peng D.H."/>
            <person name="Ahmad S."/>
            <person name="Lan S."/>
            <person name="Zhang J.S."/>
            <person name="Tsai W.C."/>
            <person name="Van de Peer Y."/>
            <person name="Liu Z.J."/>
        </authorList>
    </citation>
    <scope>NUCLEOTIDE SEQUENCE</scope>
    <source>
        <strain evidence="8">CP</strain>
    </source>
</reference>
<evidence type="ECO:0000256" key="2">
    <source>
        <dbReference type="ARBA" id="ARBA00022679"/>
    </source>
</evidence>
<sequence length="320" mass="35395">MSSATNHRLLPLGFRRALTRPSPPPSMASVPTVPLSSDDRFGSVTGTRVRRARRCFVPIVAAMDEDSMDALPLLDETDDDAGGASDGSPYMSSEGEESDTELVINLPGEAELPVGRDRLYTYDEALTVTAHQFVSLRRGQKKKRKRIRPGILITFALIAFLVMFLLFVDFWSWRIVRQPLEPFYLTRPFSISAVISTFIGSLFVPLVDGLRLHQVIREEGSVMHSSKKGTPTMGGIYFIPIGIACGIANHSSIEVYGAAAVTLAFGLIGLLDDLLSFFKNHNYGLPGWIKFLLQVAVGTWFSFWLDTANISTPYSMYTFS</sequence>